<dbReference type="InterPro" id="IPR000014">
    <property type="entry name" value="PAS"/>
</dbReference>
<dbReference type="PROSITE" id="PS50112">
    <property type="entry name" value="PAS"/>
    <property type="match status" value="2"/>
</dbReference>
<feature type="domain" description="PAC" evidence="2">
    <location>
        <begin position="245"/>
        <end position="300"/>
    </location>
</feature>
<evidence type="ECO:0000259" key="1">
    <source>
        <dbReference type="PROSITE" id="PS50112"/>
    </source>
</evidence>
<name>A0A7C4EIK9_9BACT</name>
<feature type="domain" description="PAS" evidence="1">
    <location>
        <begin position="301"/>
        <end position="371"/>
    </location>
</feature>
<evidence type="ECO:0000313" key="3">
    <source>
        <dbReference type="EMBL" id="HGG92389.1"/>
    </source>
</evidence>
<dbReference type="NCBIfam" id="TIGR00229">
    <property type="entry name" value="sensory_box"/>
    <property type="match status" value="3"/>
</dbReference>
<dbReference type="Gene3D" id="3.30.450.20">
    <property type="entry name" value="PAS domain"/>
    <property type="match status" value="3"/>
</dbReference>
<dbReference type="PANTHER" id="PTHR44757">
    <property type="entry name" value="DIGUANYLATE CYCLASE DGCP"/>
    <property type="match status" value="1"/>
</dbReference>
<dbReference type="Pfam" id="PF13426">
    <property type="entry name" value="PAS_9"/>
    <property type="match status" value="1"/>
</dbReference>
<dbReference type="InterPro" id="IPR035965">
    <property type="entry name" value="PAS-like_dom_sf"/>
</dbReference>
<proteinExistence type="predicted"/>
<reference evidence="3" key="1">
    <citation type="journal article" date="2020" name="mSystems">
        <title>Genome- and Community-Level Interaction Insights into Carbon Utilization and Element Cycling Functions of Hydrothermarchaeota in Hydrothermal Sediment.</title>
        <authorList>
            <person name="Zhou Z."/>
            <person name="Liu Y."/>
            <person name="Xu W."/>
            <person name="Pan J."/>
            <person name="Luo Z.H."/>
            <person name="Li M."/>
        </authorList>
    </citation>
    <scope>NUCLEOTIDE SEQUENCE [LARGE SCALE GENOMIC DNA]</scope>
    <source>
        <strain evidence="3">SpSt-413</strain>
    </source>
</reference>
<organism evidence="3">
    <name type="scientific">Fundidesulfovibrio putealis</name>
    <dbReference type="NCBI Taxonomy" id="270496"/>
    <lineage>
        <taxon>Bacteria</taxon>
        <taxon>Pseudomonadati</taxon>
        <taxon>Thermodesulfobacteriota</taxon>
        <taxon>Desulfovibrionia</taxon>
        <taxon>Desulfovibrionales</taxon>
        <taxon>Desulfovibrionaceae</taxon>
        <taxon>Fundidesulfovibrio</taxon>
    </lineage>
</organism>
<dbReference type="PANTHER" id="PTHR44757:SF2">
    <property type="entry name" value="BIOFILM ARCHITECTURE MAINTENANCE PROTEIN MBAA"/>
    <property type="match status" value="1"/>
</dbReference>
<dbReference type="InterPro" id="IPR013767">
    <property type="entry name" value="PAS_fold"/>
</dbReference>
<dbReference type="CDD" id="cd00130">
    <property type="entry name" value="PAS"/>
    <property type="match status" value="3"/>
</dbReference>
<dbReference type="SUPFAM" id="SSF55785">
    <property type="entry name" value="PYP-like sensor domain (PAS domain)"/>
    <property type="match status" value="3"/>
</dbReference>
<dbReference type="GO" id="GO:0006355">
    <property type="term" value="P:regulation of DNA-templated transcription"/>
    <property type="evidence" value="ECO:0007669"/>
    <property type="project" value="InterPro"/>
</dbReference>
<feature type="domain" description="PAS" evidence="1">
    <location>
        <begin position="173"/>
        <end position="214"/>
    </location>
</feature>
<dbReference type="AlphaFoldDB" id="A0A7C4EIK9"/>
<dbReference type="Pfam" id="PF00989">
    <property type="entry name" value="PAS"/>
    <property type="match status" value="1"/>
</dbReference>
<accession>A0A7C4EIK9</accession>
<dbReference type="InterPro" id="IPR000700">
    <property type="entry name" value="PAS-assoc_C"/>
</dbReference>
<evidence type="ECO:0000259" key="2">
    <source>
        <dbReference type="PROSITE" id="PS50113"/>
    </source>
</evidence>
<dbReference type="Pfam" id="PF08448">
    <property type="entry name" value="PAS_4"/>
    <property type="match status" value="1"/>
</dbReference>
<dbReference type="InterPro" id="IPR013656">
    <property type="entry name" value="PAS_4"/>
</dbReference>
<dbReference type="InterPro" id="IPR052155">
    <property type="entry name" value="Biofilm_reg_signaling"/>
</dbReference>
<dbReference type="SMART" id="SM00091">
    <property type="entry name" value="PAS"/>
    <property type="match status" value="3"/>
</dbReference>
<comment type="caution">
    <text evidence="3">The sequence shown here is derived from an EMBL/GenBank/DDBJ whole genome shotgun (WGS) entry which is preliminary data.</text>
</comment>
<dbReference type="PROSITE" id="PS50113">
    <property type="entry name" value="PAC"/>
    <property type="match status" value="1"/>
</dbReference>
<protein>
    <submittedName>
        <fullName evidence="3">PAS domain S-box protein</fullName>
    </submittedName>
</protein>
<dbReference type="EMBL" id="DSRP01000380">
    <property type="protein sequence ID" value="HGG92389.1"/>
    <property type="molecule type" value="Genomic_DNA"/>
</dbReference>
<sequence>MPNTHHAHLTLLRELEESFARLARIESGYARQAEGAPQPECEYDSRDEVDHVCFRALFDNHSAVMLLVEAHSGRIIAANRGAATFYGYSQETLRTMRVEQLNVYAPKDVHALRMGVLRGKQNHFLAPHRLADGRVRTVEVFSAPVALSERAILFSVVQDVTDREQARATLREAENALKDLCDRMPVGFFQSTPQGRFTSVNATMARIYGYASPEEMLSLVGCIPKQIYASPQDRVAMERLLEKHGAVSGHVLQHKTKTGQRIWVSITLRPVHDENGAVTSYEGFILDITQLKRTEAELRESESHRRGLFAQCPLPYLALDEAGRCTDMNAQACALLGFSRKELAGAGIESLLPAEERATGQASLAALIAAGTGEMGMNLKRRDASTLPARLNLWVQRDAKGHTLRVHCLIQDMREGEKAA</sequence>
<gene>
    <name evidence="3" type="ORF">ENR59_05485</name>
</gene>